<dbReference type="AlphaFoldDB" id="A0A1G4X0A4"/>
<keyword evidence="3" id="KW-0812">Transmembrane</keyword>
<organism evidence="4 5">
    <name type="scientific">Mycolicibacterium fluoranthenivorans</name>
    <dbReference type="NCBI Taxonomy" id="258505"/>
    <lineage>
        <taxon>Bacteria</taxon>
        <taxon>Bacillati</taxon>
        <taxon>Actinomycetota</taxon>
        <taxon>Actinomycetes</taxon>
        <taxon>Mycobacteriales</taxon>
        <taxon>Mycobacteriaceae</taxon>
        <taxon>Mycolicibacterium</taxon>
    </lineage>
</organism>
<evidence type="ECO:0000256" key="1">
    <source>
        <dbReference type="ARBA" id="ARBA00004370"/>
    </source>
</evidence>
<dbReference type="PANTHER" id="PTHR37042:SF4">
    <property type="entry name" value="OUTER MEMBRANE PROTEIN RV1973"/>
    <property type="match status" value="1"/>
</dbReference>
<feature type="transmembrane region" description="Helical" evidence="3">
    <location>
        <begin position="40"/>
        <end position="61"/>
    </location>
</feature>
<protein>
    <submittedName>
        <fullName evidence="4">Mce-associated membrane protein</fullName>
    </submittedName>
</protein>
<evidence type="ECO:0000256" key="3">
    <source>
        <dbReference type="SAM" id="Phobius"/>
    </source>
</evidence>
<dbReference type="PANTHER" id="PTHR37042">
    <property type="entry name" value="OUTER MEMBRANE PROTEIN RV1973"/>
    <property type="match status" value="1"/>
</dbReference>
<reference evidence="5" key="1">
    <citation type="submission" date="2016-10" db="EMBL/GenBank/DDBJ databases">
        <authorList>
            <person name="Varghese N."/>
            <person name="Submissions S."/>
        </authorList>
    </citation>
    <scope>NUCLEOTIDE SEQUENCE [LARGE SCALE GENOMIC DNA]</scope>
    <source>
        <strain evidence="5">UNC267MFSha1.1M11</strain>
    </source>
</reference>
<keyword evidence="2 3" id="KW-0472">Membrane</keyword>
<keyword evidence="3" id="KW-1133">Transmembrane helix</keyword>
<dbReference type="EMBL" id="FMUB01000017">
    <property type="protein sequence ID" value="SCX33308.1"/>
    <property type="molecule type" value="Genomic_DNA"/>
</dbReference>
<dbReference type="GO" id="GO:0016020">
    <property type="term" value="C:membrane"/>
    <property type="evidence" value="ECO:0007669"/>
    <property type="project" value="UniProtKB-SubCell"/>
</dbReference>
<dbReference type="STRING" id="1502745.SAMN02799620_05904"/>
<dbReference type="Proteomes" id="UP000199707">
    <property type="component" value="Unassembled WGS sequence"/>
</dbReference>
<evidence type="ECO:0000313" key="4">
    <source>
        <dbReference type="EMBL" id="SCX33308.1"/>
    </source>
</evidence>
<name>A0A1G4X0A4_9MYCO</name>
<dbReference type="RefSeq" id="WP_139170275.1">
    <property type="nucleotide sequence ID" value="NZ_FMUB01000017.1"/>
</dbReference>
<proteinExistence type="predicted"/>
<comment type="subcellular location">
    <subcellularLocation>
        <location evidence="1">Membrane</location>
    </subcellularLocation>
</comment>
<gene>
    <name evidence="4" type="ORF">SAMN02799620_05904</name>
</gene>
<sequence>MAVDDDAAEPEVTTATADTAEYLSDQDGASRAWRRDPTKIALVGGLVAVIGVASLGGWIGVRAHQSRQLDQRQTTFVDVARQAATDLTTIDHREVEGDVKRILDSATGAFYDDFNNRAQPFIEVVKKTQSKSVGTVVSAGVESETDQDAQVLVAVSVKTTVADGTEQRPRSWRMRISVQRLGNEVKVSNVAFVP</sequence>
<evidence type="ECO:0000256" key="2">
    <source>
        <dbReference type="ARBA" id="ARBA00023136"/>
    </source>
</evidence>
<accession>A0A1G4X0A4</accession>
<evidence type="ECO:0000313" key="5">
    <source>
        <dbReference type="Proteomes" id="UP000199707"/>
    </source>
</evidence>